<feature type="transmembrane region" description="Helical" evidence="1">
    <location>
        <begin position="59"/>
        <end position="82"/>
    </location>
</feature>
<evidence type="ECO:0000313" key="2">
    <source>
        <dbReference type="EMBL" id="SFS53848.1"/>
    </source>
</evidence>
<dbReference type="EMBL" id="FPAA01000003">
    <property type="protein sequence ID" value="SFS53848.1"/>
    <property type="molecule type" value="Genomic_DNA"/>
</dbReference>
<evidence type="ECO:0000256" key="1">
    <source>
        <dbReference type="SAM" id="Phobius"/>
    </source>
</evidence>
<protein>
    <submittedName>
        <fullName evidence="2">Fluoroquinolone transport system permease protein</fullName>
    </submittedName>
</protein>
<keyword evidence="1" id="KW-0812">Transmembrane</keyword>
<organism evidence="2 3">
    <name type="scientific">Marininema halotolerans</name>
    <dbReference type="NCBI Taxonomy" id="1155944"/>
    <lineage>
        <taxon>Bacteria</taxon>
        <taxon>Bacillati</taxon>
        <taxon>Bacillota</taxon>
        <taxon>Bacilli</taxon>
        <taxon>Bacillales</taxon>
        <taxon>Thermoactinomycetaceae</taxon>
        <taxon>Marininema</taxon>
    </lineage>
</organism>
<evidence type="ECO:0000313" key="3">
    <source>
        <dbReference type="Proteomes" id="UP000198660"/>
    </source>
</evidence>
<dbReference type="AlphaFoldDB" id="A0A1I6QNE4"/>
<sequence>MTPYLWQILQDGKNSWRDPTTGIALLGPPLLTLAFRWGIPWVDTWLRSSYSFDLTPYHLWILGLYLLLIPMMIGMVAGFLLLDERDEGILLYYRVTPLSETGHLLRRLGFPMILSFLFTIGGATFIHFTSVSFIKLLLCTFLASLTAPFLALLLAAFADNKVEGIALSKIASSIFILPIAVTFLAPQWRWLSAILPPYWAVETLMIHHAFPFAIFFLMGLMDHLLVIYWLTRRLEKRVS</sequence>
<reference evidence="3" key="1">
    <citation type="submission" date="2016-10" db="EMBL/GenBank/DDBJ databases">
        <authorList>
            <person name="Varghese N."/>
            <person name="Submissions S."/>
        </authorList>
    </citation>
    <scope>NUCLEOTIDE SEQUENCE [LARGE SCALE GENOMIC DNA]</scope>
    <source>
        <strain evidence="3">DSM 45789</strain>
    </source>
</reference>
<feature type="transmembrane region" description="Helical" evidence="1">
    <location>
        <begin position="170"/>
        <end position="188"/>
    </location>
</feature>
<keyword evidence="1" id="KW-0472">Membrane</keyword>
<dbReference type="Proteomes" id="UP000198660">
    <property type="component" value="Unassembled WGS sequence"/>
</dbReference>
<gene>
    <name evidence="2" type="ORF">SAMN05444972_103261</name>
</gene>
<feature type="transmembrane region" description="Helical" evidence="1">
    <location>
        <begin position="134"/>
        <end position="158"/>
    </location>
</feature>
<keyword evidence="1" id="KW-1133">Transmembrane helix</keyword>
<accession>A0A1I6QNE4</accession>
<keyword evidence="3" id="KW-1185">Reference proteome</keyword>
<feature type="transmembrane region" description="Helical" evidence="1">
    <location>
        <begin position="21"/>
        <end position="39"/>
    </location>
</feature>
<feature type="transmembrane region" description="Helical" evidence="1">
    <location>
        <begin position="108"/>
        <end position="128"/>
    </location>
</feature>
<dbReference type="OrthoDB" id="1551065at2"/>
<proteinExistence type="predicted"/>
<feature type="transmembrane region" description="Helical" evidence="1">
    <location>
        <begin position="208"/>
        <end position="230"/>
    </location>
</feature>
<dbReference type="RefSeq" id="WP_091835162.1">
    <property type="nucleotide sequence ID" value="NZ_FPAA01000003.1"/>
</dbReference>
<name>A0A1I6QNE4_9BACL</name>